<protein>
    <submittedName>
        <fullName evidence="2">Uncharacterized protein</fullName>
    </submittedName>
</protein>
<dbReference type="RefSeq" id="WP_092074648.1">
    <property type="nucleotide sequence ID" value="NZ_FNHB01000011.1"/>
</dbReference>
<dbReference type="Proteomes" id="UP000214880">
    <property type="component" value="Unassembled WGS sequence"/>
</dbReference>
<dbReference type="OrthoDB" id="9813452at2"/>
<feature type="signal peptide" evidence="1">
    <location>
        <begin position="1"/>
        <end position="23"/>
    </location>
</feature>
<name>A0A1G9YD27_9FIRM</name>
<gene>
    <name evidence="2" type="ORF">SAMN04488502_11161</name>
</gene>
<accession>A0A1G9YD27</accession>
<keyword evidence="3" id="KW-1185">Reference proteome</keyword>
<evidence type="ECO:0000256" key="1">
    <source>
        <dbReference type="SAM" id="SignalP"/>
    </source>
</evidence>
<dbReference type="EMBL" id="FNHB01000011">
    <property type="protein sequence ID" value="SDN06877.1"/>
    <property type="molecule type" value="Genomic_DNA"/>
</dbReference>
<reference evidence="2 3" key="1">
    <citation type="submission" date="2016-10" db="EMBL/GenBank/DDBJ databases">
        <authorList>
            <person name="de Groot N.N."/>
        </authorList>
    </citation>
    <scope>NUCLEOTIDE SEQUENCE [LARGE SCALE GENOMIC DNA]</scope>
    <source>
        <strain evidence="2 3">DSM 1736</strain>
    </source>
</reference>
<proteinExistence type="predicted"/>
<organism evidence="2 3">
    <name type="scientific">Dendrosporobacter quercicolus</name>
    <dbReference type="NCBI Taxonomy" id="146817"/>
    <lineage>
        <taxon>Bacteria</taxon>
        <taxon>Bacillati</taxon>
        <taxon>Bacillota</taxon>
        <taxon>Negativicutes</taxon>
        <taxon>Selenomonadales</taxon>
        <taxon>Sporomusaceae</taxon>
        <taxon>Dendrosporobacter</taxon>
    </lineage>
</organism>
<dbReference type="STRING" id="146817.SAMN04488502_11161"/>
<evidence type="ECO:0000313" key="2">
    <source>
        <dbReference type="EMBL" id="SDN06877.1"/>
    </source>
</evidence>
<keyword evidence="1" id="KW-0732">Signal</keyword>
<feature type="chain" id="PRO_5011701770" evidence="1">
    <location>
        <begin position="24"/>
        <end position="165"/>
    </location>
</feature>
<dbReference type="AlphaFoldDB" id="A0A1G9YD27"/>
<sequence length="165" mass="17409">MKYLKRTSCIAAFLVFSAIAVQAAAIVPDPGLPKAEGIAASTIVTPEPETNSFTGLIVDARGLGLETTFAPVIYDETGNPVYGITEIDTSLAVTQGMVDYAPTPDLVQDAQNGKSRAGTHPIMVKASGLRDNNHNIMISTDDAEKILAANQSSHFLSKCAVVFLN</sequence>
<evidence type="ECO:0000313" key="3">
    <source>
        <dbReference type="Proteomes" id="UP000214880"/>
    </source>
</evidence>